<feature type="chain" id="PRO_5032376839" description="DUF3108 domain-containing protein" evidence="1">
    <location>
        <begin position="26"/>
        <end position="232"/>
    </location>
</feature>
<evidence type="ECO:0008006" key="3">
    <source>
        <dbReference type="Google" id="ProtNLM"/>
    </source>
</evidence>
<dbReference type="EMBL" id="DSQF01000003">
    <property type="protein sequence ID" value="HGZ42275.1"/>
    <property type="molecule type" value="Genomic_DNA"/>
</dbReference>
<reference evidence="2" key="1">
    <citation type="journal article" date="2020" name="mSystems">
        <title>Genome- and Community-Level Interaction Insights into Carbon Utilization and Element Cycling Functions of Hydrothermarchaeota in Hydrothermal Sediment.</title>
        <authorList>
            <person name="Zhou Z."/>
            <person name="Liu Y."/>
            <person name="Xu W."/>
            <person name="Pan J."/>
            <person name="Luo Z.H."/>
            <person name="Li M."/>
        </authorList>
    </citation>
    <scope>NUCLEOTIDE SEQUENCE [LARGE SCALE GENOMIC DNA]</scope>
    <source>
        <strain evidence="2">SpSt-381</strain>
    </source>
</reference>
<evidence type="ECO:0000256" key="1">
    <source>
        <dbReference type="SAM" id="SignalP"/>
    </source>
</evidence>
<name>A0A832MIV4_UNCEI</name>
<dbReference type="AlphaFoldDB" id="A0A832MIV4"/>
<sequence>MTPRPARCAALAAAVLLLAAAPAVAARPYAGAQFRYWSFSHHNDLRDVLAYWVPGPFHVQLEYWDFVRGEDQFRPEVGLHLRDRRRSTYTVQWRHERFAERFWFETEQVLSERWVGRAGVSPIVTEDSTDVVLYAGADVYWGSYSFASANVIRDPRGDDLWVVPLRVRLANEANDWLQLTLAPASERTLGWAADAKIRWLRLGVERNSRYDFTSLDNVVVTAGVEVPLAPAP</sequence>
<keyword evidence="1" id="KW-0732">Signal</keyword>
<comment type="caution">
    <text evidence="2">The sequence shown here is derived from an EMBL/GenBank/DDBJ whole genome shotgun (WGS) entry which is preliminary data.</text>
</comment>
<accession>A0A832MIV4</accession>
<proteinExistence type="predicted"/>
<gene>
    <name evidence="2" type="ORF">ENR23_02415</name>
</gene>
<feature type="signal peptide" evidence="1">
    <location>
        <begin position="1"/>
        <end position="25"/>
    </location>
</feature>
<organism evidence="2">
    <name type="scientific">Eiseniibacteriota bacterium</name>
    <dbReference type="NCBI Taxonomy" id="2212470"/>
    <lineage>
        <taxon>Bacteria</taxon>
        <taxon>Candidatus Eiseniibacteriota</taxon>
    </lineage>
</organism>
<evidence type="ECO:0000313" key="2">
    <source>
        <dbReference type="EMBL" id="HGZ42275.1"/>
    </source>
</evidence>
<protein>
    <recommendedName>
        <fullName evidence="3">DUF3108 domain-containing protein</fullName>
    </recommendedName>
</protein>